<sequence length="111" mass="12538">MDPQTEQETWDESAVEPFRFHLTAEVIQCVAEVEEKNPGLIDRRIKAIHDKTKTKFEASDHTLPHTVLCVYVSTEIRTSFSPRDPYFDLACTTTTTTITAGDISQPQTPVL</sequence>
<accession>A0A0U1MB76</accession>
<keyword evidence="2" id="KW-1185">Reference proteome</keyword>
<evidence type="ECO:0000313" key="2">
    <source>
        <dbReference type="Proteomes" id="UP000054383"/>
    </source>
</evidence>
<name>A0A0U1MB76_TALIS</name>
<proteinExistence type="predicted"/>
<dbReference type="Proteomes" id="UP000054383">
    <property type="component" value="Unassembled WGS sequence"/>
</dbReference>
<reference evidence="1 2" key="1">
    <citation type="submission" date="2015-04" db="EMBL/GenBank/DDBJ databases">
        <authorList>
            <person name="Syromyatnikov M.Y."/>
            <person name="Popov V.N."/>
        </authorList>
    </citation>
    <scope>NUCLEOTIDE SEQUENCE [LARGE SCALE GENOMIC DNA]</scope>
    <source>
        <strain evidence="1">WF-38-12</strain>
    </source>
</reference>
<organism evidence="1 2">
    <name type="scientific">Talaromyces islandicus</name>
    <name type="common">Penicillium islandicum</name>
    <dbReference type="NCBI Taxonomy" id="28573"/>
    <lineage>
        <taxon>Eukaryota</taxon>
        <taxon>Fungi</taxon>
        <taxon>Dikarya</taxon>
        <taxon>Ascomycota</taxon>
        <taxon>Pezizomycotina</taxon>
        <taxon>Eurotiomycetes</taxon>
        <taxon>Eurotiomycetidae</taxon>
        <taxon>Eurotiales</taxon>
        <taxon>Trichocomaceae</taxon>
        <taxon>Talaromyces</taxon>
        <taxon>Talaromyces sect. Islandici</taxon>
    </lineage>
</organism>
<dbReference type="AlphaFoldDB" id="A0A0U1MB76"/>
<dbReference type="EMBL" id="CVMT01000020">
    <property type="protein sequence ID" value="CRG92838.1"/>
    <property type="molecule type" value="Genomic_DNA"/>
</dbReference>
<gene>
    <name evidence="1" type="ORF">PISL3812_09909</name>
</gene>
<evidence type="ECO:0000313" key="1">
    <source>
        <dbReference type="EMBL" id="CRG92838.1"/>
    </source>
</evidence>
<protein>
    <submittedName>
        <fullName evidence="1">Uncharacterized protein</fullName>
    </submittedName>
</protein>